<evidence type="ECO:0000313" key="3">
    <source>
        <dbReference type="EMBL" id="PMD59235.1"/>
    </source>
</evidence>
<feature type="compositionally biased region" description="Polar residues" evidence="1">
    <location>
        <begin position="601"/>
        <end position="626"/>
    </location>
</feature>
<dbReference type="GO" id="GO:0008270">
    <property type="term" value="F:zinc ion binding"/>
    <property type="evidence" value="ECO:0007669"/>
    <property type="project" value="InterPro"/>
</dbReference>
<feature type="compositionally biased region" description="Low complexity" evidence="1">
    <location>
        <begin position="464"/>
        <end position="480"/>
    </location>
</feature>
<feature type="compositionally biased region" description="Polar residues" evidence="1">
    <location>
        <begin position="878"/>
        <end position="898"/>
    </location>
</feature>
<feature type="region of interest" description="Disordered" evidence="1">
    <location>
        <begin position="1251"/>
        <end position="1277"/>
    </location>
</feature>
<dbReference type="Proteomes" id="UP000235371">
    <property type="component" value="Unassembled WGS sequence"/>
</dbReference>
<feature type="region of interest" description="Disordered" evidence="1">
    <location>
        <begin position="443"/>
        <end position="509"/>
    </location>
</feature>
<feature type="compositionally biased region" description="Polar residues" evidence="1">
    <location>
        <begin position="935"/>
        <end position="953"/>
    </location>
</feature>
<feature type="compositionally biased region" description="Polar residues" evidence="1">
    <location>
        <begin position="1082"/>
        <end position="1103"/>
    </location>
</feature>
<dbReference type="PANTHER" id="PTHR39147:SF1">
    <property type="entry name" value="PROTEIN SPT21"/>
    <property type="match status" value="1"/>
</dbReference>
<feature type="compositionally biased region" description="Pro residues" evidence="1">
    <location>
        <begin position="1"/>
        <end position="11"/>
    </location>
</feature>
<accession>A0A2J6T882</accession>
<proteinExistence type="predicted"/>
<feature type="compositionally biased region" description="Low complexity" evidence="1">
    <location>
        <begin position="1108"/>
        <end position="1141"/>
    </location>
</feature>
<dbReference type="InterPro" id="IPR013088">
    <property type="entry name" value="Znf_NHR/GATA"/>
</dbReference>
<feature type="compositionally biased region" description="Basic residues" evidence="1">
    <location>
        <begin position="292"/>
        <end position="302"/>
    </location>
</feature>
<evidence type="ECO:0000313" key="4">
    <source>
        <dbReference type="Proteomes" id="UP000235371"/>
    </source>
</evidence>
<feature type="compositionally biased region" description="Polar residues" evidence="1">
    <location>
        <begin position="415"/>
        <end position="426"/>
    </location>
</feature>
<gene>
    <name evidence="3" type="ORF">K444DRAFT_530493</name>
</gene>
<feature type="region of interest" description="Disordered" evidence="1">
    <location>
        <begin position="250"/>
        <end position="349"/>
    </location>
</feature>
<dbReference type="InterPro" id="IPR042403">
    <property type="entry name" value="Spt21/Ams2"/>
</dbReference>
<feature type="compositionally biased region" description="Polar residues" evidence="1">
    <location>
        <begin position="861"/>
        <end position="871"/>
    </location>
</feature>
<feature type="region of interest" description="Disordered" evidence="1">
    <location>
        <begin position="368"/>
        <end position="410"/>
    </location>
</feature>
<feature type="domain" description="Ams2/SPT21 N-terminal" evidence="2">
    <location>
        <begin position="35"/>
        <end position="175"/>
    </location>
</feature>
<dbReference type="Pfam" id="PF25823">
    <property type="entry name" value="Ams2-SPT21_N"/>
    <property type="match status" value="1"/>
</dbReference>
<dbReference type="EMBL" id="KZ613817">
    <property type="protein sequence ID" value="PMD59235.1"/>
    <property type="molecule type" value="Genomic_DNA"/>
</dbReference>
<dbReference type="GeneID" id="36582987"/>
<feature type="region of interest" description="Disordered" evidence="1">
    <location>
        <begin position="1"/>
        <end position="35"/>
    </location>
</feature>
<name>A0A2J6T882_9HELO</name>
<dbReference type="GO" id="GO:0006357">
    <property type="term" value="P:regulation of transcription by RNA polymerase II"/>
    <property type="evidence" value="ECO:0007669"/>
    <property type="project" value="TreeGrafter"/>
</dbReference>
<dbReference type="RefSeq" id="XP_024736139.1">
    <property type="nucleotide sequence ID" value="XM_024874907.1"/>
</dbReference>
<feature type="region of interest" description="Disordered" evidence="1">
    <location>
        <begin position="1078"/>
        <end position="1148"/>
    </location>
</feature>
<reference evidence="3 4" key="1">
    <citation type="submission" date="2016-04" db="EMBL/GenBank/DDBJ databases">
        <title>A degradative enzymes factory behind the ericoid mycorrhizal symbiosis.</title>
        <authorList>
            <consortium name="DOE Joint Genome Institute"/>
            <person name="Martino E."/>
            <person name="Morin E."/>
            <person name="Grelet G."/>
            <person name="Kuo A."/>
            <person name="Kohler A."/>
            <person name="Daghino S."/>
            <person name="Barry K."/>
            <person name="Choi C."/>
            <person name="Cichocki N."/>
            <person name="Clum A."/>
            <person name="Copeland A."/>
            <person name="Hainaut M."/>
            <person name="Haridas S."/>
            <person name="Labutti K."/>
            <person name="Lindquist E."/>
            <person name="Lipzen A."/>
            <person name="Khouja H.-R."/>
            <person name="Murat C."/>
            <person name="Ohm R."/>
            <person name="Olson A."/>
            <person name="Spatafora J."/>
            <person name="Veneault-Fourrey C."/>
            <person name="Henrissat B."/>
            <person name="Grigoriev I."/>
            <person name="Martin F."/>
            <person name="Perotto S."/>
        </authorList>
    </citation>
    <scope>NUCLEOTIDE SEQUENCE [LARGE SCALE GENOMIC DNA]</scope>
    <source>
        <strain evidence="3 4">E</strain>
    </source>
</reference>
<dbReference type="PANTHER" id="PTHR39147">
    <property type="entry name" value="PROTEIN SPT21"/>
    <property type="match status" value="1"/>
</dbReference>
<feature type="region of interest" description="Disordered" evidence="1">
    <location>
        <begin position="681"/>
        <end position="700"/>
    </location>
</feature>
<dbReference type="OrthoDB" id="3199820at2759"/>
<protein>
    <recommendedName>
        <fullName evidence="2">Ams2/SPT21 N-terminal domain-containing protein</fullName>
    </recommendedName>
</protein>
<sequence>MSSPAGMPPGFTPWQDTQPQPPTVAPNNAGNEDGVSVRPMRLKVLYTFDDQNKTNCLARWPHVLDIQTIAMDETASIGVIELKTCIQAIVQCSPELLSRLGQDYTVYAYDYSEYDNPLVGQGMLSWALAAASPTPGAPAQQSRQLITGRVCKNILGLFTNGVKETLEVKLRLVPVPTVLQNDYMNTMEKYRGMSQGPSNGFDPNEWSSFLQSNPNISQMTNKISIPPNSNIGQREGMSMEVVNQLLNPHLQQQPNMDPFNQMNTGNKGNADNGNATAGGKPKASSRPSSRASVKRPRARKPKATAAAGGNTSGYEEGTDGDDGPAPRKRAKVTKADKNINTPFSGEPDSLRVAASTAGSLRLFRPIAMSPNPQAGAGSHLQEIPRAPTPVPQLPNQHIHRDRAPSQSNLRRDSVISQVEQQTQSHISPYPPLMPEDQVRYSIESAGPSPERNPSPADTTIDIGSSPPLMRSRPPSLIRSSPPCPSSPLLPEMPRTDSGFMSGSLEDLFGEDDETMNNEKEFELPAHNQSRTARRVPTPIEEVHQRFEIHEVNPGPMDLLPTRMPVIEHPKHVESKARAARSRAGSVMSEDGQVLPPLKNINKPSSRRSTVSQSQKESSQRPKSQTPAADPKPAETRVSPYPLPEQQAQQQQEPTQTAPAPAAPRSRPASRMMVRTASMGSLTLPTVPASDPALPPSNLQRSQTWSEVPHPVTEAPMPPVPEMPLMPPMSQNPNSNAPPYSRTLTAKKASIKQKLELAVANGEMPPFCSNCGAIETSTWRKAWSQEHKGEPGYYEYSDEPGRVTAVIVLTRDEQGKPTSYQLIKKFLLPEESQDDFKEFLLCNPCGIWMSKYKTQRPETRWESTPQERTGNAQKKRPTQRPSKPKNSQNQNLMMPTSEANFPPSEANFPPSEANFPQSEANCPQYESMGPPEGVSPSDTTGMQPSQGSQPQNDGQPRGSIRPIKRINAMTSDAASAALRRAIKSSPARWAGTQHSPIDVEDDLGSTRRLLFPSPRKDGSPKVLGEITTNVVTIATTFHSPKEQVMEAQNKENCPPAVEADDADTELLRLFEEEMAKGEIARPSTPTAKPSSANPFKTPTRQTPSHRPVTRSVSRSIRSARSAKSPSRLLLFTGTPSRTPGTRRSPRHHDHVFESPFTATLNQLMSEANNQTSPARNGMELDFGSLPPLPNINQNQNIDMNFSLEDFFSTDVPMPSSPPRLFNLYEDPTAMANINWEEFGKFDARDLEKNGDEVVVKQEEDETIGFGDDTEAGEEHQAA</sequence>
<dbReference type="InParanoid" id="A0A2J6T882"/>
<feature type="region of interest" description="Disordered" evidence="1">
    <location>
        <begin position="570"/>
        <end position="669"/>
    </location>
</feature>
<dbReference type="GO" id="GO:0030466">
    <property type="term" value="P:silent mating-type cassette heterochromatin formation"/>
    <property type="evidence" value="ECO:0007669"/>
    <property type="project" value="TreeGrafter"/>
</dbReference>
<keyword evidence="4" id="KW-1185">Reference proteome</keyword>
<feature type="region of interest" description="Disordered" evidence="1">
    <location>
        <begin position="853"/>
        <end position="1004"/>
    </location>
</feature>
<feature type="compositionally biased region" description="Low complexity" evidence="1">
    <location>
        <begin position="643"/>
        <end position="669"/>
    </location>
</feature>
<dbReference type="Gene3D" id="3.30.50.10">
    <property type="entry name" value="Erythroid Transcription Factor GATA-1, subunit A"/>
    <property type="match status" value="1"/>
</dbReference>
<dbReference type="SUPFAM" id="SSF57716">
    <property type="entry name" value="Glucocorticoid receptor-like (DNA-binding domain)"/>
    <property type="match status" value="1"/>
</dbReference>
<feature type="compositionally biased region" description="Acidic residues" evidence="1">
    <location>
        <begin position="1257"/>
        <end position="1270"/>
    </location>
</feature>
<evidence type="ECO:0000256" key="1">
    <source>
        <dbReference type="SAM" id="MobiDB-lite"/>
    </source>
</evidence>
<organism evidence="3 4">
    <name type="scientific">Hyaloscypha bicolor E</name>
    <dbReference type="NCBI Taxonomy" id="1095630"/>
    <lineage>
        <taxon>Eukaryota</taxon>
        <taxon>Fungi</taxon>
        <taxon>Dikarya</taxon>
        <taxon>Ascomycota</taxon>
        <taxon>Pezizomycotina</taxon>
        <taxon>Leotiomycetes</taxon>
        <taxon>Helotiales</taxon>
        <taxon>Hyaloscyphaceae</taxon>
        <taxon>Hyaloscypha</taxon>
        <taxon>Hyaloscypha bicolor</taxon>
    </lineage>
</organism>
<dbReference type="InterPro" id="IPR057725">
    <property type="entry name" value="Ams2-SPT21_N"/>
</dbReference>
<feature type="compositionally biased region" description="Low complexity" evidence="1">
    <location>
        <begin position="263"/>
        <end position="291"/>
    </location>
</feature>
<dbReference type="GO" id="GO:0000183">
    <property type="term" value="P:rDNA heterochromatin formation"/>
    <property type="evidence" value="ECO:0007669"/>
    <property type="project" value="TreeGrafter"/>
</dbReference>
<feature type="region of interest" description="Disordered" evidence="1">
    <location>
        <begin position="415"/>
        <end position="434"/>
    </location>
</feature>
<dbReference type="AlphaFoldDB" id="A0A2J6T882"/>
<evidence type="ECO:0000259" key="2">
    <source>
        <dbReference type="Pfam" id="PF25823"/>
    </source>
</evidence>